<evidence type="ECO:0008006" key="3">
    <source>
        <dbReference type="Google" id="ProtNLM"/>
    </source>
</evidence>
<accession>A0A7U6BIF5</accession>
<sequence>MCSPSSRTAWPLKQGYKAILFAILVPGCARNAHVLRVRSAFCAHAGTKLVAPIYAFYPLFRVQ</sequence>
<reference evidence="1 2" key="1">
    <citation type="submission" date="2018-06" db="EMBL/GenBank/DDBJ databases">
        <title>Completed Genome Sequences of 32 Strains from Various Serotypes of Salmonella enterica.</title>
        <authorList>
            <person name="Nash J.H.E."/>
            <person name="Robertson J."/>
            <person name="Bessonov K."/>
        </authorList>
    </citation>
    <scope>NUCLEOTIDE SEQUENCE [LARGE SCALE GENOMIC DNA]</scope>
    <source>
        <strain evidence="1 2">SA20021456</strain>
    </source>
</reference>
<proteinExistence type="predicted"/>
<name>A0A7U6BIF5_SALER</name>
<protein>
    <recommendedName>
        <fullName evidence="3">L-asparaginase</fullName>
    </recommendedName>
</protein>
<dbReference type="EMBL" id="CP030219">
    <property type="protein sequence ID" value="AXD70824.1"/>
    <property type="molecule type" value="Genomic_DNA"/>
</dbReference>
<evidence type="ECO:0000313" key="2">
    <source>
        <dbReference type="Proteomes" id="UP000251994"/>
    </source>
</evidence>
<evidence type="ECO:0000313" key="1">
    <source>
        <dbReference type="EMBL" id="AXD70824.1"/>
    </source>
</evidence>
<gene>
    <name evidence="1" type="ORF">CHC34_07485</name>
</gene>
<dbReference type="Proteomes" id="UP000251994">
    <property type="component" value="Chromosome"/>
</dbReference>
<dbReference type="AlphaFoldDB" id="A0A7U6BIF5"/>
<organism evidence="1 2">
    <name type="scientific">Salmonella enterica</name>
    <name type="common">Salmonella choleraesuis</name>
    <dbReference type="NCBI Taxonomy" id="28901"/>
    <lineage>
        <taxon>Bacteria</taxon>
        <taxon>Pseudomonadati</taxon>
        <taxon>Pseudomonadota</taxon>
        <taxon>Gammaproteobacteria</taxon>
        <taxon>Enterobacterales</taxon>
        <taxon>Enterobacteriaceae</taxon>
        <taxon>Salmonella</taxon>
    </lineage>
</organism>